<sequence length="366" mass="42422">MVKLESSCDKYPRVLERILSDADVEHFKHLFAELTEKEWLQREAQAKAAGTQAPPRRLTYFSLMKRLQSTPRDERLVAILEKICKRVDSVFGPGFVIAQDFWSWRAPDAVAAERVHMDADFWMTGATDGFNLWFLLDHKDMAHSFDIYTKEENPELYKSVQLPHRPTSLIPLQGMKNPGSSPCFLYWEPLRFWPVLFEGSSALARDFGMVFSILSTWWLQKALVCARAAHRRLPFSVFRVLMALTGWLGNLALLPRGIELRTRKFPMSVGDALVVRQDELHVSDQDRLEDGQFRLAVGLKFMNQHHKVWKYPFLGPAGKSRRQYPALRLPWGRSLKDVYRQHGLDMSTYPESWLRGLFASFSFRQA</sequence>
<dbReference type="EMBL" id="CAJNDS010000317">
    <property type="protein sequence ID" value="CAE7191765.1"/>
    <property type="molecule type" value="Genomic_DNA"/>
</dbReference>
<accession>A0A812J263</accession>
<keyword evidence="2" id="KW-1185">Reference proteome</keyword>
<evidence type="ECO:0000313" key="1">
    <source>
        <dbReference type="EMBL" id="CAE7191765.1"/>
    </source>
</evidence>
<gene>
    <name evidence="1" type="ORF">SNAT2548_LOCUS5070</name>
</gene>
<name>A0A812J263_9DINO</name>
<proteinExistence type="predicted"/>
<reference evidence="1" key="1">
    <citation type="submission" date="2021-02" db="EMBL/GenBank/DDBJ databases">
        <authorList>
            <person name="Dougan E. K."/>
            <person name="Rhodes N."/>
            <person name="Thang M."/>
            <person name="Chan C."/>
        </authorList>
    </citation>
    <scope>NUCLEOTIDE SEQUENCE</scope>
</reference>
<dbReference type="Proteomes" id="UP000604046">
    <property type="component" value="Unassembled WGS sequence"/>
</dbReference>
<comment type="caution">
    <text evidence="1">The sequence shown here is derived from an EMBL/GenBank/DDBJ whole genome shotgun (WGS) entry which is preliminary data.</text>
</comment>
<dbReference type="AlphaFoldDB" id="A0A812J263"/>
<protein>
    <submittedName>
        <fullName evidence="1">Uncharacterized protein</fullName>
    </submittedName>
</protein>
<organism evidence="1 2">
    <name type="scientific">Symbiodinium natans</name>
    <dbReference type="NCBI Taxonomy" id="878477"/>
    <lineage>
        <taxon>Eukaryota</taxon>
        <taxon>Sar</taxon>
        <taxon>Alveolata</taxon>
        <taxon>Dinophyceae</taxon>
        <taxon>Suessiales</taxon>
        <taxon>Symbiodiniaceae</taxon>
        <taxon>Symbiodinium</taxon>
    </lineage>
</organism>
<evidence type="ECO:0000313" key="2">
    <source>
        <dbReference type="Proteomes" id="UP000604046"/>
    </source>
</evidence>